<keyword evidence="3" id="KW-0175">Coiled coil</keyword>
<dbReference type="Pfam" id="PF00439">
    <property type="entry name" value="Bromodomain"/>
    <property type="match status" value="1"/>
</dbReference>
<accession>A0A2Z7D8R6</accession>
<dbReference type="InterPro" id="IPR052442">
    <property type="entry name" value="Env_Response_Regulator"/>
</dbReference>
<dbReference type="PRINTS" id="PR00503">
    <property type="entry name" value="BROMODOMAIN"/>
</dbReference>
<evidence type="ECO:0000313" key="5">
    <source>
        <dbReference type="EMBL" id="KZV56020.1"/>
    </source>
</evidence>
<dbReference type="InterPro" id="IPR001487">
    <property type="entry name" value="Bromodomain"/>
</dbReference>
<feature type="coiled-coil region" evidence="3">
    <location>
        <begin position="406"/>
        <end position="459"/>
    </location>
</feature>
<keyword evidence="1 2" id="KW-0103">Bromodomain</keyword>
<dbReference type="SMART" id="SM00297">
    <property type="entry name" value="BROMO"/>
    <property type="match status" value="1"/>
</dbReference>
<dbReference type="OrthoDB" id="21449at2759"/>
<name>A0A2Z7D8R6_9LAMI</name>
<dbReference type="PANTHER" id="PTHR46136">
    <property type="entry name" value="TRANSCRIPTION FACTOR GTE8"/>
    <property type="match status" value="1"/>
</dbReference>
<proteinExistence type="predicted"/>
<evidence type="ECO:0000256" key="3">
    <source>
        <dbReference type="SAM" id="Coils"/>
    </source>
</evidence>
<evidence type="ECO:0000259" key="4">
    <source>
        <dbReference type="PROSITE" id="PS50014"/>
    </source>
</evidence>
<dbReference type="Proteomes" id="UP000250235">
    <property type="component" value="Unassembled WGS sequence"/>
</dbReference>
<dbReference type="AlphaFoldDB" id="A0A2Z7D8R6"/>
<gene>
    <name evidence="5" type="ORF">F511_12719</name>
</gene>
<dbReference type="PANTHER" id="PTHR46136:SF19">
    <property type="entry name" value="TRANSCRIPTION FACTOR GTE12"/>
    <property type="match status" value="1"/>
</dbReference>
<organism evidence="5 6">
    <name type="scientific">Dorcoceras hygrometricum</name>
    <dbReference type="NCBI Taxonomy" id="472368"/>
    <lineage>
        <taxon>Eukaryota</taxon>
        <taxon>Viridiplantae</taxon>
        <taxon>Streptophyta</taxon>
        <taxon>Embryophyta</taxon>
        <taxon>Tracheophyta</taxon>
        <taxon>Spermatophyta</taxon>
        <taxon>Magnoliopsida</taxon>
        <taxon>eudicotyledons</taxon>
        <taxon>Gunneridae</taxon>
        <taxon>Pentapetalae</taxon>
        <taxon>asterids</taxon>
        <taxon>lamiids</taxon>
        <taxon>Lamiales</taxon>
        <taxon>Gesneriaceae</taxon>
        <taxon>Didymocarpoideae</taxon>
        <taxon>Trichosporeae</taxon>
        <taxon>Loxocarpinae</taxon>
        <taxon>Dorcoceras</taxon>
    </lineage>
</organism>
<dbReference type="EMBL" id="KQ988422">
    <property type="protein sequence ID" value="KZV56020.1"/>
    <property type="molecule type" value="Genomic_DNA"/>
</dbReference>
<dbReference type="InterPro" id="IPR036427">
    <property type="entry name" value="Bromodomain-like_sf"/>
</dbReference>
<sequence length="524" mass="59612">MTAVDHSLKSRLKFKITSKGIRNESDVKQCQNTIKFVVTKGHKGEHGVTVIKHKLSDVDNSARPCRPVDCNKRRPDTCFDVQRGKRQKMDHSMKQQCTIILKALMMHKLGHHFNKPVDPVKLNIPDYLSIITKPMDLGTIKRKLEGESNYGAEDFAADVRLTFSNAMLYNPPGNCFHHFAKELNGVFNKKWKLIEAKLKSESRNVENIVVDERNGQETAEEHGLDTQKIGLNKVSSLVNAVAKRPMSMEEKQKLRLEFLDLSSREMTGNLRAVFQKFGLALNEERIASFFDAAEDDTLWKLKKAVKCFLETRADKVKPAKMEDTACLLLNKAGVKGSSPHGHSSTPVTADVSGEGWTSLDFQMSPKKALRAAMLKTRFAETIFRATHQILLEHGEKSDPARMQQEKERMERQQREEKTRIEAEIKAVEEASRLRREREREAARMALQQMEKTVEISENQEVLNELEMLTRDPPSDFLDGEGSDVSLGASRHSGNFLERLGLYIKDDYWEEEDEILSGEEGEILS</sequence>
<protein>
    <recommendedName>
        <fullName evidence="4">Bromo domain-containing protein</fullName>
    </recommendedName>
</protein>
<keyword evidence="6" id="KW-1185">Reference proteome</keyword>
<evidence type="ECO:0000256" key="2">
    <source>
        <dbReference type="PROSITE-ProRule" id="PRU00035"/>
    </source>
</evidence>
<reference evidence="5 6" key="1">
    <citation type="journal article" date="2015" name="Proc. Natl. Acad. Sci. U.S.A.">
        <title>The resurrection genome of Boea hygrometrica: A blueprint for survival of dehydration.</title>
        <authorList>
            <person name="Xiao L."/>
            <person name="Yang G."/>
            <person name="Zhang L."/>
            <person name="Yang X."/>
            <person name="Zhao S."/>
            <person name="Ji Z."/>
            <person name="Zhou Q."/>
            <person name="Hu M."/>
            <person name="Wang Y."/>
            <person name="Chen M."/>
            <person name="Xu Y."/>
            <person name="Jin H."/>
            <person name="Xiao X."/>
            <person name="Hu G."/>
            <person name="Bao F."/>
            <person name="Hu Y."/>
            <person name="Wan P."/>
            <person name="Li L."/>
            <person name="Deng X."/>
            <person name="Kuang T."/>
            <person name="Xiang C."/>
            <person name="Zhu J.K."/>
            <person name="Oliver M.J."/>
            <person name="He Y."/>
        </authorList>
    </citation>
    <scope>NUCLEOTIDE SEQUENCE [LARGE SCALE GENOMIC DNA]</scope>
    <source>
        <strain evidence="6">cv. XS01</strain>
    </source>
</reference>
<dbReference type="SUPFAM" id="SSF47370">
    <property type="entry name" value="Bromodomain"/>
    <property type="match status" value="1"/>
</dbReference>
<dbReference type="Gene3D" id="1.20.920.10">
    <property type="entry name" value="Bromodomain-like"/>
    <property type="match status" value="1"/>
</dbReference>
<dbReference type="PROSITE" id="PS50014">
    <property type="entry name" value="BROMODOMAIN_2"/>
    <property type="match status" value="1"/>
</dbReference>
<evidence type="ECO:0000313" key="6">
    <source>
        <dbReference type="Proteomes" id="UP000250235"/>
    </source>
</evidence>
<feature type="domain" description="Bromo" evidence="4">
    <location>
        <begin position="105"/>
        <end position="177"/>
    </location>
</feature>
<evidence type="ECO:0000256" key="1">
    <source>
        <dbReference type="ARBA" id="ARBA00023117"/>
    </source>
</evidence>